<sequence>MEAYYASPASQSGEQPGRQSLFLAPAWLIACGAGAILGGFFMRGTPFSWPLVMLGAGVGLVGATMLYRNVMRARRHNDAIAAAAAGGGGGGLPPGILSGFGAGGLPLTAAVRAPMDGAFAAAGVGGVGSAAAAAAAARRQGSVGPSPVRQVPAVYVVLLERTQPLELSAVAGAAAGSDGTTAADDSADDSHLKFEARRCGCSCSHCNDGGCRGGCSRCGGGAGQYHGGQRGPFLRSEEADVGPFADAIALGVKLAAPSSHVRRIRQGAASRVVLAGEEDSNLPADDDGARAHARRRGGGVTASIGVVPPVSDSEGPTTSGMPRASQGTQLEGQEDGEMGEAEEQGICGAAGVAVDDTAAAAAAASPGGFALVLQPRPQLLGFSVRLQEELPPPLLPLPPLPPRQDQQAALNPPQPAAVQLLWQQHQQQQQQMVTGKATCVARMAC</sequence>
<feature type="region of interest" description="Disordered" evidence="1">
    <location>
        <begin position="393"/>
        <end position="413"/>
    </location>
</feature>
<dbReference type="AlphaFoldDB" id="D8UCZ2"/>
<dbReference type="RefSeq" id="XP_002956488.1">
    <property type="nucleotide sequence ID" value="XM_002956442.1"/>
</dbReference>
<dbReference type="GeneID" id="9619591"/>
<evidence type="ECO:0000256" key="1">
    <source>
        <dbReference type="SAM" id="MobiDB-lite"/>
    </source>
</evidence>
<keyword evidence="2" id="KW-0472">Membrane</keyword>
<feature type="compositionally biased region" description="Acidic residues" evidence="1">
    <location>
        <begin position="332"/>
        <end position="341"/>
    </location>
</feature>
<reference evidence="3 4" key="1">
    <citation type="journal article" date="2010" name="Science">
        <title>Genomic analysis of organismal complexity in the multicellular green alga Volvox carteri.</title>
        <authorList>
            <person name="Prochnik S.E."/>
            <person name="Umen J."/>
            <person name="Nedelcu A.M."/>
            <person name="Hallmann A."/>
            <person name="Miller S.M."/>
            <person name="Nishii I."/>
            <person name="Ferris P."/>
            <person name="Kuo A."/>
            <person name="Mitros T."/>
            <person name="Fritz-Laylin L.K."/>
            <person name="Hellsten U."/>
            <person name="Chapman J."/>
            <person name="Simakov O."/>
            <person name="Rensing S.A."/>
            <person name="Terry A."/>
            <person name="Pangilinan J."/>
            <person name="Kapitonov V."/>
            <person name="Jurka J."/>
            <person name="Salamov A."/>
            <person name="Shapiro H."/>
            <person name="Schmutz J."/>
            <person name="Grimwood J."/>
            <person name="Lindquist E."/>
            <person name="Lucas S."/>
            <person name="Grigoriev I.V."/>
            <person name="Schmitt R."/>
            <person name="Kirk D."/>
            <person name="Rokhsar D.S."/>
        </authorList>
    </citation>
    <scope>NUCLEOTIDE SEQUENCE [LARGE SCALE GENOMIC DNA]</scope>
    <source>
        <strain evidence="4">f. Nagariensis / Eve</strain>
    </source>
</reference>
<dbReference type="KEGG" id="vcn:VOLCADRAFT_97530"/>
<dbReference type="InParanoid" id="D8UCZ2"/>
<feature type="compositionally biased region" description="Pro residues" evidence="1">
    <location>
        <begin position="393"/>
        <end position="402"/>
    </location>
</feature>
<feature type="region of interest" description="Disordered" evidence="1">
    <location>
        <begin position="279"/>
        <end position="341"/>
    </location>
</feature>
<protein>
    <submittedName>
        <fullName evidence="3">Uncharacterized protein</fullName>
    </submittedName>
</protein>
<dbReference type="EMBL" id="GL378382">
    <property type="protein sequence ID" value="EFJ42425.1"/>
    <property type="molecule type" value="Genomic_DNA"/>
</dbReference>
<feature type="transmembrane region" description="Helical" evidence="2">
    <location>
        <begin position="47"/>
        <end position="67"/>
    </location>
</feature>
<feature type="transmembrane region" description="Helical" evidence="2">
    <location>
        <begin position="21"/>
        <end position="41"/>
    </location>
</feature>
<proteinExistence type="predicted"/>
<evidence type="ECO:0000313" key="4">
    <source>
        <dbReference type="Proteomes" id="UP000001058"/>
    </source>
</evidence>
<evidence type="ECO:0000313" key="3">
    <source>
        <dbReference type="EMBL" id="EFJ42425.1"/>
    </source>
</evidence>
<feature type="compositionally biased region" description="Polar residues" evidence="1">
    <location>
        <begin position="314"/>
        <end position="331"/>
    </location>
</feature>
<accession>D8UCZ2</accession>
<keyword evidence="2" id="KW-0812">Transmembrane</keyword>
<dbReference type="Proteomes" id="UP000001058">
    <property type="component" value="Unassembled WGS sequence"/>
</dbReference>
<gene>
    <name evidence="3" type="ORF">VOLCADRAFT_97530</name>
</gene>
<evidence type="ECO:0000256" key="2">
    <source>
        <dbReference type="SAM" id="Phobius"/>
    </source>
</evidence>
<keyword evidence="2" id="KW-1133">Transmembrane helix</keyword>
<keyword evidence="4" id="KW-1185">Reference proteome</keyword>
<name>D8UCZ2_VOLCA</name>
<organism evidence="4">
    <name type="scientific">Volvox carteri f. nagariensis</name>
    <dbReference type="NCBI Taxonomy" id="3068"/>
    <lineage>
        <taxon>Eukaryota</taxon>
        <taxon>Viridiplantae</taxon>
        <taxon>Chlorophyta</taxon>
        <taxon>core chlorophytes</taxon>
        <taxon>Chlorophyceae</taxon>
        <taxon>CS clade</taxon>
        <taxon>Chlamydomonadales</taxon>
        <taxon>Volvocaceae</taxon>
        <taxon>Volvox</taxon>
    </lineage>
</organism>